<dbReference type="InterPro" id="IPR005135">
    <property type="entry name" value="Endo/exonuclease/phosphatase"/>
</dbReference>
<dbReference type="EMBL" id="LRRQ01000136">
    <property type="protein sequence ID" value="OAM88402.1"/>
    <property type="molecule type" value="Genomic_DNA"/>
</dbReference>
<dbReference type="SUPFAM" id="SSF56219">
    <property type="entry name" value="DNase I-like"/>
    <property type="match status" value="1"/>
</dbReference>
<dbReference type="OrthoDB" id="9793162at2"/>
<gene>
    <name evidence="3" type="ORF">AW736_18980</name>
</gene>
<organism evidence="3 4">
    <name type="scientific">Termitidicoccus mucosus</name>
    <dbReference type="NCBI Taxonomy" id="1184151"/>
    <lineage>
        <taxon>Bacteria</taxon>
        <taxon>Pseudomonadati</taxon>
        <taxon>Verrucomicrobiota</taxon>
        <taxon>Opitutia</taxon>
        <taxon>Opitutales</taxon>
        <taxon>Opitutaceae</taxon>
        <taxon>Termitidicoccus</taxon>
    </lineage>
</organism>
<sequence>MKIFARPHVPHRLALALLGAALTLGAAGPTAAAAAPEPVRVLTFNLRNSKANDGDNAWEHRRESVVRVIASHPDGNGPYDFVGTQETVIAPDPGLDQRGFLAARLAGYAVIGRSRDKDPDAGEGMVLYYKKDRWRLDPKDNGTFWLSLAPDEPGSKYPGLRHARTAAYGLFHELDASGAPTGRKLYVYDTHLDHTSEPARQHGAKILMERVAARNDQTAPVIIMGDMNCGEKSAAIRYFQGEETQLDGAPVKSPLALVDTFRAANPKEKKVGTFTGFKAAGKEKIDFILASPELRTLSAKIIRTRRDDGGYPSDHFPIEAVLTWEK</sequence>
<proteinExistence type="predicted"/>
<evidence type="ECO:0000313" key="3">
    <source>
        <dbReference type="EMBL" id="OAM88402.1"/>
    </source>
</evidence>
<dbReference type="InterPro" id="IPR050410">
    <property type="entry name" value="CCR4/nocturin_mRNA_transcr"/>
</dbReference>
<comment type="caution">
    <text evidence="3">The sequence shown here is derived from an EMBL/GenBank/DDBJ whole genome shotgun (WGS) entry which is preliminary data.</text>
</comment>
<keyword evidence="1" id="KW-0732">Signal</keyword>
<dbReference type="PANTHER" id="PTHR12121:SF36">
    <property type="entry name" value="ENDONUCLEASE_EXONUCLEASE_PHOSPHATASE DOMAIN-CONTAINING PROTEIN"/>
    <property type="match status" value="1"/>
</dbReference>
<accession>A0A178IEG5</accession>
<dbReference type="Proteomes" id="UP000078486">
    <property type="component" value="Unassembled WGS sequence"/>
</dbReference>
<evidence type="ECO:0000313" key="4">
    <source>
        <dbReference type="Proteomes" id="UP000078486"/>
    </source>
</evidence>
<keyword evidence="4" id="KW-1185">Reference proteome</keyword>
<feature type="domain" description="Endonuclease/exonuclease/phosphatase" evidence="2">
    <location>
        <begin position="42"/>
        <end position="315"/>
    </location>
</feature>
<evidence type="ECO:0000256" key="1">
    <source>
        <dbReference type="SAM" id="SignalP"/>
    </source>
</evidence>
<feature type="chain" id="PRO_5008088722" description="Endonuclease/exonuclease/phosphatase domain-containing protein" evidence="1">
    <location>
        <begin position="27"/>
        <end position="326"/>
    </location>
</feature>
<name>A0A178IEG5_9BACT</name>
<dbReference type="RefSeq" id="WP_068771872.1">
    <property type="nucleotide sequence ID" value="NZ_CP109796.1"/>
</dbReference>
<dbReference type="Pfam" id="PF03372">
    <property type="entry name" value="Exo_endo_phos"/>
    <property type="match status" value="1"/>
</dbReference>
<dbReference type="InterPro" id="IPR036691">
    <property type="entry name" value="Endo/exonu/phosph_ase_sf"/>
</dbReference>
<dbReference type="PANTHER" id="PTHR12121">
    <property type="entry name" value="CARBON CATABOLITE REPRESSOR PROTEIN 4"/>
    <property type="match status" value="1"/>
</dbReference>
<dbReference type="STRING" id="1184151.AW736_18980"/>
<dbReference type="AlphaFoldDB" id="A0A178IEG5"/>
<protein>
    <recommendedName>
        <fullName evidence="2">Endonuclease/exonuclease/phosphatase domain-containing protein</fullName>
    </recommendedName>
</protein>
<dbReference type="Gene3D" id="3.60.10.10">
    <property type="entry name" value="Endonuclease/exonuclease/phosphatase"/>
    <property type="match status" value="1"/>
</dbReference>
<dbReference type="CDD" id="cd09083">
    <property type="entry name" value="EEP-1"/>
    <property type="match status" value="1"/>
</dbReference>
<reference evidence="3 4" key="1">
    <citation type="submission" date="2016-01" db="EMBL/GenBank/DDBJ databases">
        <title>High potential of lignocellulose degradation of a new Verrucomicrobia species.</title>
        <authorList>
            <person name="Wang Y."/>
            <person name="Shi Y."/>
            <person name="Qiu Z."/>
            <person name="Liu S."/>
            <person name="Yang H."/>
        </authorList>
    </citation>
    <scope>NUCLEOTIDE SEQUENCE [LARGE SCALE GENOMIC DNA]</scope>
    <source>
        <strain evidence="3 4">TSB47</strain>
    </source>
</reference>
<evidence type="ECO:0000259" key="2">
    <source>
        <dbReference type="Pfam" id="PF03372"/>
    </source>
</evidence>
<feature type="signal peptide" evidence="1">
    <location>
        <begin position="1"/>
        <end position="26"/>
    </location>
</feature>
<dbReference type="GO" id="GO:0000175">
    <property type="term" value="F:3'-5'-RNA exonuclease activity"/>
    <property type="evidence" value="ECO:0007669"/>
    <property type="project" value="TreeGrafter"/>
</dbReference>